<dbReference type="Proteomes" id="UP000236547">
    <property type="component" value="Unassembled WGS sequence"/>
</dbReference>
<protein>
    <submittedName>
        <fullName evidence="8">GtrA family protein</fullName>
    </submittedName>
</protein>
<dbReference type="PANTHER" id="PTHR38459">
    <property type="entry name" value="PROPHAGE BACTOPRENOL-LINKED GLUCOSE TRANSLOCASE HOMOLOG"/>
    <property type="match status" value="1"/>
</dbReference>
<evidence type="ECO:0000313" key="9">
    <source>
        <dbReference type="Proteomes" id="UP000236547"/>
    </source>
</evidence>
<dbReference type="InterPro" id="IPR051401">
    <property type="entry name" value="GtrA_CellWall_Glycosyl"/>
</dbReference>
<evidence type="ECO:0000256" key="3">
    <source>
        <dbReference type="ARBA" id="ARBA00022692"/>
    </source>
</evidence>
<reference evidence="8 9" key="1">
    <citation type="submission" date="2018-01" db="EMBL/GenBank/DDBJ databases">
        <title>Draft genome sequences of six Vibrio diazotrophicus strains isolated from deep-sea sediments of the Baltic Sea.</title>
        <authorList>
            <person name="Castillo D."/>
            <person name="Vandieken V."/>
            <person name="Chiang O."/>
            <person name="Middelboe M."/>
        </authorList>
    </citation>
    <scope>NUCLEOTIDE SEQUENCE [LARGE SCALE GENOMIC DNA]</scope>
    <source>
        <strain evidence="8 9">65.10M</strain>
    </source>
</reference>
<dbReference type="EMBL" id="POSM01000011">
    <property type="protein sequence ID" value="PNI00921.1"/>
    <property type="molecule type" value="Genomic_DNA"/>
</dbReference>
<proteinExistence type="inferred from homology"/>
<keyword evidence="3 6" id="KW-0812">Transmembrane</keyword>
<keyword evidence="5 6" id="KW-0472">Membrane</keyword>
<feature type="transmembrane region" description="Helical" evidence="6">
    <location>
        <begin position="9"/>
        <end position="30"/>
    </location>
</feature>
<accession>A0ABX4WCP3</accession>
<name>A0ABX4WCP3_VIBDI</name>
<feature type="transmembrane region" description="Helical" evidence="6">
    <location>
        <begin position="98"/>
        <end position="118"/>
    </location>
</feature>
<comment type="similarity">
    <text evidence="2">Belongs to the GtrA family.</text>
</comment>
<feature type="transmembrane region" description="Helical" evidence="6">
    <location>
        <begin position="71"/>
        <end position="92"/>
    </location>
</feature>
<evidence type="ECO:0000313" key="8">
    <source>
        <dbReference type="EMBL" id="PNI00921.1"/>
    </source>
</evidence>
<keyword evidence="9" id="KW-1185">Reference proteome</keyword>
<dbReference type="RefSeq" id="WP_102968384.1">
    <property type="nucleotide sequence ID" value="NZ_POSM01000011.1"/>
</dbReference>
<dbReference type="InterPro" id="IPR007267">
    <property type="entry name" value="GtrA_DPMS_TM"/>
</dbReference>
<evidence type="ECO:0000256" key="1">
    <source>
        <dbReference type="ARBA" id="ARBA00004141"/>
    </source>
</evidence>
<gene>
    <name evidence="8" type="ORF">C1O25_09630</name>
</gene>
<feature type="transmembrane region" description="Helical" evidence="6">
    <location>
        <begin position="36"/>
        <end position="59"/>
    </location>
</feature>
<evidence type="ECO:0000259" key="7">
    <source>
        <dbReference type="Pfam" id="PF04138"/>
    </source>
</evidence>
<evidence type="ECO:0000256" key="4">
    <source>
        <dbReference type="ARBA" id="ARBA00022989"/>
    </source>
</evidence>
<evidence type="ECO:0000256" key="5">
    <source>
        <dbReference type="ARBA" id="ARBA00023136"/>
    </source>
</evidence>
<comment type="subcellular location">
    <subcellularLocation>
        <location evidence="1">Membrane</location>
        <topology evidence="1">Multi-pass membrane protein</topology>
    </subcellularLocation>
</comment>
<comment type="caution">
    <text evidence="8">The sequence shown here is derived from an EMBL/GenBank/DDBJ whole genome shotgun (WGS) entry which is preliminary data.</text>
</comment>
<keyword evidence="4 6" id="KW-1133">Transmembrane helix</keyword>
<sequence>MLKSEFFRYIINGLVATAAHYCTLNINVLLFKFESIGVANLLAACVGITASFIGSRYFVYQEHTNSFVSQLARFSMLYMSIALLHGSFLYIWSDMYHLSYNVGFLIATVFQVLLSYFGNKILVFKNAI</sequence>
<dbReference type="Pfam" id="PF04138">
    <property type="entry name" value="GtrA_DPMS_TM"/>
    <property type="match status" value="1"/>
</dbReference>
<dbReference type="PANTHER" id="PTHR38459:SF1">
    <property type="entry name" value="PROPHAGE BACTOPRENOL-LINKED GLUCOSE TRANSLOCASE HOMOLOG"/>
    <property type="match status" value="1"/>
</dbReference>
<feature type="domain" description="GtrA/DPMS transmembrane" evidence="7">
    <location>
        <begin position="8"/>
        <end position="124"/>
    </location>
</feature>
<evidence type="ECO:0000256" key="2">
    <source>
        <dbReference type="ARBA" id="ARBA00009399"/>
    </source>
</evidence>
<evidence type="ECO:0000256" key="6">
    <source>
        <dbReference type="SAM" id="Phobius"/>
    </source>
</evidence>
<organism evidence="8 9">
    <name type="scientific">Vibrio diazotrophicus</name>
    <dbReference type="NCBI Taxonomy" id="685"/>
    <lineage>
        <taxon>Bacteria</taxon>
        <taxon>Pseudomonadati</taxon>
        <taxon>Pseudomonadota</taxon>
        <taxon>Gammaproteobacteria</taxon>
        <taxon>Vibrionales</taxon>
        <taxon>Vibrionaceae</taxon>
        <taxon>Vibrio</taxon>
    </lineage>
</organism>